<dbReference type="PANTHER" id="PTHR37012">
    <property type="entry name" value="B-ZIP TRANSCRIPTION FACTOR (EUROFUNG)-RELATED"/>
    <property type="match status" value="1"/>
</dbReference>
<sequence length="526" mass="57574">MPSPTANSSPGLSYWYGSNSMPDALDGVPQEDSNPRMARRASEAVVQATGFQRYLGSAGQPPMSHKSLISQDPSEWEGPHGQLHLDTSHSTLVIRPQVAGGPAGHKAPLAPKQGLGGSLANARGQHSSPIAGTYALRTPRGKITSIACESCRKRKSKCDGVRPKCNTCQSKNLTCVYDVAEDGKTTTQLRAHVRRLAKELEDMKSIVSLLAMAPDRAQAANWANELEKNGFALHSAEEIKKSLQDPSAPPPTLQEQDSFGTPGSEHFPGPGMGPSSYEGSSRAERSRSREHSQNALNYLPGSSVDGVTRMNPPLDIEAASSALSKFGFDCTYFRRVKRDLLANGWSEGQVFGRAEIDVDTILLGFVDPQDTQTVPTWCARTVNKILPASSLPVRLASTWLLTKMMRYLIWPSVENMNANPDWLGPSMGKQDLTPYDLLIDLIPWPQIRQLLYQQPQEFPVGHFVGLVGVTWPYADDACHYWDIEAGYTRMTPLFESTVADLSNWTLDPKILELCPQLEGVVPIKPV</sequence>
<comment type="caution">
    <text evidence="4">The sequence shown here is derived from an EMBL/GenBank/DDBJ whole genome shotgun (WGS) entry which is preliminary data.</text>
</comment>
<dbReference type="Gene3D" id="4.10.240.10">
    <property type="entry name" value="Zn(2)-C6 fungal-type DNA-binding domain"/>
    <property type="match status" value="1"/>
</dbReference>
<evidence type="ECO:0000256" key="1">
    <source>
        <dbReference type="ARBA" id="ARBA00023242"/>
    </source>
</evidence>
<dbReference type="Pfam" id="PF00172">
    <property type="entry name" value="Zn_clus"/>
    <property type="match status" value="1"/>
</dbReference>
<evidence type="ECO:0000259" key="3">
    <source>
        <dbReference type="PROSITE" id="PS50048"/>
    </source>
</evidence>
<dbReference type="SMART" id="SM00066">
    <property type="entry name" value="GAL4"/>
    <property type="match status" value="1"/>
</dbReference>
<gene>
    <name evidence="4" type="ORF">FB567DRAFT_559914</name>
</gene>
<name>A0A8K0RA17_9PLEO</name>
<feature type="compositionally biased region" description="Basic and acidic residues" evidence="2">
    <location>
        <begin position="281"/>
        <end position="292"/>
    </location>
</feature>
<dbReference type="InterPro" id="IPR001138">
    <property type="entry name" value="Zn2Cys6_DnaBD"/>
</dbReference>
<dbReference type="PROSITE" id="PS50048">
    <property type="entry name" value="ZN2_CY6_FUNGAL_2"/>
    <property type="match status" value="1"/>
</dbReference>
<accession>A0A8K0RA17</accession>
<evidence type="ECO:0000313" key="4">
    <source>
        <dbReference type="EMBL" id="KAH7088250.1"/>
    </source>
</evidence>
<keyword evidence="1" id="KW-0539">Nucleus</keyword>
<organism evidence="4 5">
    <name type="scientific">Paraphoma chrysanthemicola</name>
    <dbReference type="NCBI Taxonomy" id="798071"/>
    <lineage>
        <taxon>Eukaryota</taxon>
        <taxon>Fungi</taxon>
        <taxon>Dikarya</taxon>
        <taxon>Ascomycota</taxon>
        <taxon>Pezizomycotina</taxon>
        <taxon>Dothideomycetes</taxon>
        <taxon>Pleosporomycetidae</taxon>
        <taxon>Pleosporales</taxon>
        <taxon>Pleosporineae</taxon>
        <taxon>Phaeosphaeriaceae</taxon>
        <taxon>Paraphoma</taxon>
    </lineage>
</organism>
<dbReference type="CDD" id="cd00067">
    <property type="entry name" value="GAL4"/>
    <property type="match status" value="1"/>
</dbReference>
<evidence type="ECO:0000313" key="5">
    <source>
        <dbReference type="Proteomes" id="UP000813461"/>
    </source>
</evidence>
<dbReference type="Pfam" id="PF11905">
    <property type="entry name" value="DUF3425"/>
    <property type="match status" value="1"/>
</dbReference>
<dbReference type="InterPro" id="IPR021833">
    <property type="entry name" value="DUF3425"/>
</dbReference>
<protein>
    <recommendedName>
        <fullName evidence="3">Zn(2)-C6 fungal-type domain-containing protein</fullName>
    </recommendedName>
</protein>
<dbReference type="PROSITE" id="PS00463">
    <property type="entry name" value="ZN2_CY6_FUNGAL_1"/>
    <property type="match status" value="1"/>
</dbReference>
<feature type="domain" description="Zn(2)-C6 fungal-type" evidence="3">
    <location>
        <begin position="147"/>
        <end position="177"/>
    </location>
</feature>
<feature type="region of interest" description="Disordered" evidence="2">
    <location>
        <begin position="57"/>
        <end position="80"/>
    </location>
</feature>
<dbReference type="AlphaFoldDB" id="A0A8K0RA17"/>
<dbReference type="GO" id="GO:0008270">
    <property type="term" value="F:zinc ion binding"/>
    <property type="evidence" value="ECO:0007669"/>
    <property type="project" value="InterPro"/>
</dbReference>
<dbReference type="Proteomes" id="UP000813461">
    <property type="component" value="Unassembled WGS sequence"/>
</dbReference>
<dbReference type="InterPro" id="IPR036864">
    <property type="entry name" value="Zn2-C6_fun-type_DNA-bd_sf"/>
</dbReference>
<dbReference type="GO" id="GO:0000981">
    <property type="term" value="F:DNA-binding transcription factor activity, RNA polymerase II-specific"/>
    <property type="evidence" value="ECO:0007669"/>
    <property type="project" value="InterPro"/>
</dbReference>
<feature type="region of interest" description="Disordered" evidence="2">
    <location>
        <begin position="241"/>
        <end position="304"/>
    </location>
</feature>
<dbReference type="SUPFAM" id="SSF57701">
    <property type="entry name" value="Zn2/Cys6 DNA-binding domain"/>
    <property type="match status" value="1"/>
</dbReference>
<proteinExistence type="predicted"/>
<evidence type="ECO:0000256" key="2">
    <source>
        <dbReference type="SAM" id="MobiDB-lite"/>
    </source>
</evidence>
<keyword evidence="5" id="KW-1185">Reference proteome</keyword>
<reference evidence="4" key="1">
    <citation type="journal article" date="2021" name="Nat. Commun.">
        <title>Genetic determinants of endophytism in the Arabidopsis root mycobiome.</title>
        <authorList>
            <person name="Mesny F."/>
            <person name="Miyauchi S."/>
            <person name="Thiergart T."/>
            <person name="Pickel B."/>
            <person name="Atanasova L."/>
            <person name="Karlsson M."/>
            <person name="Huettel B."/>
            <person name="Barry K.W."/>
            <person name="Haridas S."/>
            <person name="Chen C."/>
            <person name="Bauer D."/>
            <person name="Andreopoulos W."/>
            <person name="Pangilinan J."/>
            <person name="LaButti K."/>
            <person name="Riley R."/>
            <person name="Lipzen A."/>
            <person name="Clum A."/>
            <person name="Drula E."/>
            <person name="Henrissat B."/>
            <person name="Kohler A."/>
            <person name="Grigoriev I.V."/>
            <person name="Martin F.M."/>
            <person name="Hacquard S."/>
        </authorList>
    </citation>
    <scope>NUCLEOTIDE SEQUENCE</scope>
    <source>
        <strain evidence="4">MPI-SDFR-AT-0120</strain>
    </source>
</reference>
<dbReference type="OrthoDB" id="4161589at2759"/>
<dbReference type="PANTHER" id="PTHR37012:SF2">
    <property type="entry name" value="BZIP DOMAIN-CONTAINING PROTEIN-RELATED"/>
    <property type="match status" value="1"/>
</dbReference>
<dbReference type="EMBL" id="JAGMVJ010000008">
    <property type="protein sequence ID" value="KAH7088250.1"/>
    <property type="molecule type" value="Genomic_DNA"/>
</dbReference>